<sequence>MIAAGIDDTWRALQETTWSDLLITKPLMRIRGHSLADATRRRLLDPPSPMAPIHEEAPHYLCSGMIGRPWQLHGDERDVPDLAALVAFDEPGWLKYGAEFVLVELPDGRTRLETTTLCEATDSATRRKFGCYWAVIRPFSGLIRRDILRAIDRRTQHQTAAAHPTDRPTS</sequence>
<evidence type="ECO:0000313" key="2">
    <source>
        <dbReference type="Proteomes" id="UP000035088"/>
    </source>
</evidence>
<evidence type="ECO:0000313" key="1">
    <source>
        <dbReference type="EMBL" id="GAB10857.1"/>
    </source>
</evidence>
<gene>
    <name evidence="1" type="ORF">GOARA_063_00560</name>
</gene>
<dbReference type="Proteomes" id="UP000035088">
    <property type="component" value="Unassembled WGS sequence"/>
</dbReference>
<dbReference type="STRING" id="1073574.GOARA_063_00560"/>
<protein>
    <recommendedName>
        <fullName evidence="3">DUF2867 domain-containing protein</fullName>
    </recommendedName>
</protein>
<reference evidence="1 2" key="1">
    <citation type="submission" date="2011-11" db="EMBL/GenBank/DDBJ databases">
        <title>Whole genome shotgun sequence of Gordonia araii NBRC 100433.</title>
        <authorList>
            <person name="Yoshida Y."/>
            <person name="Hosoyama A."/>
            <person name="Tsuchikane K."/>
            <person name="Katsumata H."/>
            <person name="Yamazaki S."/>
            <person name="Fujita N."/>
        </authorList>
    </citation>
    <scope>NUCLEOTIDE SEQUENCE [LARGE SCALE GENOMIC DNA]</scope>
    <source>
        <strain evidence="1 2">NBRC 100433</strain>
    </source>
</reference>
<proteinExistence type="predicted"/>
<accession>G7H4T2</accession>
<organism evidence="1 2">
    <name type="scientific">Gordonia araii NBRC 100433</name>
    <dbReference type="NCBI Taxonomy" id="1073574"/>
    <lineage>
        <taxon>Bacteria</taxon>
        <taxon>Bacillati</taxon>
        <taxon>Actinomycetota</taxon>
        <taxon>Actinomycetes</taxon>
        <taxon>Mycobacteriales</taxon>
        <taxon>Gordoniaceae</taxon>
        <taxon>Gordonia</taxon>
    </lineage>
</organism>
<evidence type="ECO:0008006" key="3">
    <source>
        <dbReference type="Google" id="ProtNLM"/>
    </source>
</evidence>
<dbReference type="EMBL" id="BAEE01000063">
    <property type="protein sequence ID" value="GAB10857.1"/>
    <property type="molecule type" value="Genomic_DNA"/>
</dbReference>
<keyword evidence="2" id="KW-1185">Reference proteome</keyword>
<dbReference type="AlphaFoldDB" id="G7H4T2"/>
<name>G7H4T2_9ACTN</name>
<comment type="caution">
    <text evidence="1">The sequence shown here is derived from an EMBL/GenBank/DDBJ whole genome shotgun (WGS) entry which is preliminary data.</text>
</comment>